<organism evidence="3 4">
    <name type="scientific">Catalinimonas alkaloidigena</name>
    <dbReference type="NCBI Taxonomy" id="1075417"/>
    <lineage>
        <taxon>Bacteria</taxon>
        <taxon>Pseudomonadati</taxon>
        <taxon>Bacteroidota</taxon>
        <taxon>Cytophagia</taxon>
        <taxon>Cytophagales</taxon>
        <taxon>Catalimonadaceae</taxon>
        <taxon>Catalinimonas</taxon>
    </lineage>
</organism>
<dbReference type="SUPFAM" id="SSF51294">
    <property type="entry name" value="Hedgehog/intein (Hint) domain"/>
    <property type="match status" value="1"/>
</dbReference>
<protein>
    <submittedName>
        <fullName evidence="3">Intein N-terminal splicing region</fullName>
    </submittedName>
</protein>
<dbReference type="GO" id="GO:0016539">
    <property type="term" value="P:intein-mediated protein splicing"/>
    <property type="evidence" value="ECO:0007669"/>
    <property type="project" value="InterPro"/>
</dbReference>
<dbReference type="SMART" id="SM00306">
    <property type="entry name" value="HintN"/>
    <property type="match status" value="1"/>
</dbReference>
<dbReference type="Proteomes" id="UP000198510">
    <property type="component" value="Unassembled WGS sequence"/>
</dbReference>
<dbReference type="OrthoDB" id="645009at2"/>
<dbReference type="InterPro" id="IPR001767">
    <property type="entry name" value="Hedgehog_Hint"/>
</dbReference>
<gene>
    <name evidence="3" type="ORF">SAMN05421823_1116</name>
</gene>
<feature type="chain" id="PRO_5011678679" evidence="1">
    <location>
        <begin position="21"/>
        <end position="325"/>
    </location>
</feature>
<dbReference type="AlphaFoldDB" id="A0A1G9R281"/>
<dbReference type="Gene3D" id="2.170.16.10">
    <property type="entry name" value="Hedgehog/Intein (Hint) domain"/>
    <property type="match status" value="1"/>
</dbReference>
<evidence type="ECO:0000313" key="4">
    <source>
        <dbReference type="Proteomes" id="UP000198510"/>
    </source>
</evidence>
<keyword evidence="4" id="KW-1185">Reference proteome</keyword>
<feature type="signal peptide" evidence="1">
    <location>
        <begin position="1"/>
        <end position="20"/>
    </location>
</feature>
<evidence type="ECO:0000259" key="2">
    <source>
        <dbReference type="SMART" id="SM00306"/>
    </source>
</evidence>
<dbReference type="CDD" id="cd00081">
    <property type="entry name" value="Hint"/>
    <property type="match status" value="1"/>
</dbReference>
<reference evidence="3 4" key="1">
    <citation type="submission" date="2016-10" db="EMBL/GenBank/DDBJ databases">
        <authorList>
            <person name="de Groot N.N."/>
        </authorList>
    </citation>
    <scope>NUCLEOTIDE SEQUENCE [LARGE SCALE GENOMIC DNA]</scope>
    <source>
        <strain evidence="3 4">DSM 25186</strain>
    </source>
</reference>
<dbReference type="InterPro" id="IPR003587">
    <property type="entry name" value="Hint_dom_N"/>
</dbReference>
<dbReference type="InterPro" id="IPR006141">
    <property type="entry name" value="Intein_N"/>
</dbReference>
<dbReference type="InterPro" id="IPR036844">
    <property type="entry name" value="Hint_dom_sf"/>
</dbReference>
<accession>A0A1G9R281</accession>
<keyword evidence="1" id="KW-0732">Signal</keyword>
<proteinExistence type="predicted"/>
<sequence length="325" mass="35555">MKSKFALFLFFALLAVGVRAQEATAGMTPDDYKALKTLTMKNIEKDTYVKFDEGYVLDRYEMKPPFVFKFSDGIERKVYLYRVYETKNMADIGMMALYTNSKTPEVLNLPMPNNKGAKDVWGLYIDDIKEYDKAADGFAACLSFSLTKEMMNLMGGAGSGDQASTDEEYEYCFTPEALVTLADGAQLPIAQVQVGMDVLAFDPATQTQAVTTVEEVQVHAGRAFDLMQLTASPVEVVTAGLAPTAADYTLTATGNHPILTPQGKKALADLHAGDQVYYFDAGLNGFRLGQVRQVATAPTQAHTVYNLVTKAGNYLIEGTVVADKR</sequence>
<evidence type="ECO:0000313" key="3">
    <source>
        <dbReference type="EMBL" id="SDM17358.1"/>
    </source>
</evidence>
<name>A0A1G9R281_9BACT</name>
<dbReference type="EMBL" id="FNFO01000011">
    <property type="protein sequence ID" value="SDM17358.1"/>
    <property type="molecule type" value="Genomic_DNA"/>
</dbReference>
<dbReference type="Pfam" id="PF01079">
    <property type="entry name" value="Hint"/>
    <property type="match status" value="1"/>
</dbReference>
<dbReference type="GO" id="GO:0016540">
    <property type="term" value="P:protein autoprocessing"/>
    <property type="evidence" value="ECO:0007669"/>
    <property type="project" value="InterPro"/>
</dbReference>
<dbReference type="RefSeq" id="WP_089686468.1">
    <property type="nucleotide sequence ID" value="NZ_FNFO01000011.1"/>
</dbReference>
<evidence type="ECO:0000256" key="1">
    <source>
        <dbReference type="SAM" id="SignalP"/>
    </source>
</evidence>
<feature type="domain" description="Hint" evidence="2">
    <location>
        <begin position="170"/>
        <end position="280"/>
    </location>
</feature>
<dbReference type="PROSITE" id="PS50817">
    <property type="entry name" value="INTEIN_N_TER"/>
    <property type="match status" value="1"/>
</dbReference>